<dbReference type="AlphaFoldDB" id="A0A2H0LY66"/>
<sequence>MNCPRCAKDTASQRCSCGWDFGTNSWQETYIGEKDRESLAKMAITRINDTAQCTGCKKNIPFFFSQCPFCNAQLPDKNTQINKLIGDIVQYRYIQGMEPNNVMKIMTKSGCEKQTAKELYEKVEHAMSQVQSAVIRTPEGRAEARRDALKEIRKSLIWIAAGAIITVITLSKNSPVSVIWYGPILYGIGKLIKNMFILIHLKKISVDT</sequence>
<evidence type="ECO:0000313" key="2">
    <source>
        <dbReference type="EMBL" id="PIQ88425.1"/>
    </source>
</evidence>
<feature type="transmembrane region" description="Helical" evidence="1">
    <location>
        <begin position="178"/>
        <end position="201"/>
    </location>
</feature>
<organism evidence="2 3">
    <name type="scientific">Candidatus Ghiorseimicrobium undicola</name>
    <dbReference type="NCBI Taxonomy" id="1974746"/>
    <lineage>
        <taxon>Bacteria</taxon>
        <taxon>Pseudomonadati</taxon>
        <taxon>Candidatus Omnitrophota</taxon>
        <taxon>Candidatus Ghiorseimicrobium</taxon>
    </lineage>
</organism>
<evidence type="ECO:0000256" key="1">
    <source>
        <dbReference type="SAM" id="Phobius"/>
    </source>
</evidence>
<name>A0A2H0LY66_9BACT</name>
<proteinExistence type="predicted"/>
<evidence type="ECO:0000313" key="3">
    <source>
        <dbReference type="Proteomes" id="UP000229641"/>
    </source>
</evidence>
<comment type="caution">
    <text evidence="2">The sequence shown here is derived from an EMBL/GenBank/DDBJ whole genome shotgun (WGS) entry which is preliminary data.</text>
</comment>
<keyword evidence="1" id="KW-0812">Transmembrane</keyword>
<dbReference type="Proteomes" id="UP000229641">
    <property type="component" value="Unassembled WGS sequence"/>
</dbReference>
<reference evidence="2 3" key="1">
    <citation type="submission" date="2017-09" db="EMBL/GenBank/DDBJ databases">
        <title>Depth-based differentiation of microbial function through sediment-hosted aquifers and enrichment of novel symbionts in the deep terrestrial subsurface.</title>
        <authorList>
            <person name="Probst A.J."/>
            <person name="Ladd B."/>
            <person name="Jarett J.K."/>
            <person name="Geller-Mcgrath D.E."/>
            <person name="Sieber C.M."/>
            <person name="Emerson J.B."/>
            <person name="Anantharaman K."/>
            <person name="Thomas B.C."/>
            <person name="Malmstrom R."/>
            <person name="Stieglmeier M."/>
            <person name="Klingl A."/>
            <person name="Woyke T."/>
            <person name="Ryan C.M."/>
            <person name="Banfield J.F."/>
        </authorList>
    </citation>
    <scope>NUCLEOTIDE SEQUENCE [LARGE SCALE GENOMIC DNA]</scope>
    <source>
        <strain evidence="2">CG11_big_fil_rev_8_21_14_0_20_42_13</strain>
    </source>
</reference>
<gene>
    <name evidence="2" type="ORF">COV72_08975</name>
</gene>
<protein>
    <submittedName>
        <fullName evidence="2">Uncharacterized protein</fullName>
    </submittedName>
</protein>
<feature type="transmembrane region" description="Helical" evidence="1">
    <location>
        <begin position="155"/>
        <end position="172"/>
    </location>
</feature>
<accession>A0A2H0LY66</accession>
<dbReference type="EMBL" id="PCWA01000109">
    <property type="protein sequence ID" value="PIQ88425.1"/>
    <property type="molecule type" value="Genomic_DNA"/>
</dbReference>
<keyword evidence="1" id="KW-0472">Membrane</keyword>
<keyword evidence="1" id="KW-1133">Transmembrane helix</keyword>